<proteinExistence type="predicted"/>
<feature type="region of interest" description="Disordered" evidence="1">
    <location>
        <begin position="44"/>
        <end position="69"/>
    </location>
</feature>
<organism evidence="2 3">
    <name type="scientific">Streptomyces caelestis</name>
    <dbReference type="NCBI Taxonomy" id="36816"/>
    <lineage>
        <taxon>Bacteria</taxon>
        <taxon>Bacillati</taxon>
        <taxon>Actinomycetota</taxon>
        <taxon>Actinomycetes</taxon>
        <taxon>Kitasatosporales</taxon>
        <taxon>Streptomycetaceae</taxon>
        <taxon>Streptomyces</taxon>
    </lineage>
</organism>
<comment type="caution">
    <text evidence="2">The sequence shown here is derived from an EMBL/GenBank/DDBJ whole genome shotgun (WGS) entry which is preliminary data.</text>
</comment>
<sequence length="69" mass="7423">MPRPGLRPELPLPRPHAFVVLAEEPRSGRAAARVAVSRARVAVARRRNAPNPPVVNPPATAGHRRPRGA</sequence>
<evidence type="ECO:0000256" key="1">
    <source>
        <dbReference type="SAM" id="MobiDB-lite"/>
    </source>
</evidence>
<dbReference type="AlphaFoldDB" id="A0A0M8QSG7"/>
<gene>
    <name evidence="2" type="ORF">ADK41_14575</name>
</gene>
<evidence type="ECO:0000313" key="3">
    <source>
        <dbReference type="Proteomes" id="UP000037773"/>
    </source>
</evidence>
<reference evidence="2 3" key="1">
    <citation type="submission" date="2015-07" db="EMBL/GenBank/DDBJ databases">
        <authorList>
            <person name="Noorani M."/>
        </authorList>
    </citation>
    <scope>NUCLEOTIDE SEQUENCE [LARGE SCALE GENOMIC DNA]</scope>
    <source>
        <strain evidence="2 3">NRRL B-24567</strain>
    </source>
</reference>
<dbReference type="PATRIC" id="fig|36816.3.peg.3143"/>
<evidence type="ECO:0000313" key="2">
    <source>
        <dbReference type="EMBL" id="KOT39108.1"/>
    </source>
</evidence>
<protein>
    <submittedName>
        <fullName evidence="2">Uncharacterized protein</fullName>
    </submittedName>
</protein>
<name>A0A0M8QSG7_9ACTN</name>
<keyword evidence="3" id="KW-1185">Reference proteome</keyword>
<dbReference type="EMBL" id="LGCN01000154">
    <property type="protein sequence ID" value="KOT39108.1"/>
    <property type="molecule type" value="Genomic_DNA"/>
</dbReference>
<dbReference type="Proteomes" id="UP000037773">
    <property type="component" value="Unassembled WGS sequence"/>
</dbReference>
<accession>A0A0M8QSG7</accession>